<sequence length="123" mass="13592">MSQRMTLSTVRTEDLNGAGVVRKRLIFNPGKVIELAKALTTNAEAEISDLHSRLKKIYASVNMDYAPAPRMVLDTILLAVTDIASLEQTSVAILPEMRLPQGWVTHPKMCTTTRASRSPFLPI</sequence>
<dbReference type="Proteomes" id="UP000775547">
    <property type="component" value="Unassembled WGS sequence"/>
</dbReference>
<gene>
    <name evidence="1" type="ORF">DXG03_005874</name>
</gene>
<name>A0A9P7K8I5_9AGAR</name>
<dbReference type="EMBL" id="JABCKV010000375">
    <property type="protein sequence ID" value="KAG5641158.1"/>
    <property type="molecule type" value="Genomic_DNA"/>
</dbReference>
<reference evidence="1" key="1">
    <citation type="submission" date="2020-07" db="EMBL/GenBank/DDBJ databases">
        <authorList>
            <person name="Nieuwenhuis M."/>
            <person name="Van De Peppel L.J.J."/>
        </authorList>
    </citation>
    <scope>NUCLEOTIDE SEQUENCE</scope>
    <source>
        <strain evidence="1">AP01</strain>
        <tissue evidence="1">Mycelium</tissue>
    </source>
</reference>
<keyword evidence="2" id="KW-1185">Reference proteome</keyword>
<protein>
    <submittedName>
        <fullName evidence="1">Uncharacterized protein</fullName>
    </submittedName>
</protein>
<dbReference type="OrthoDB" id="3144838at2759"/>
<proteinExistence type="predicted"/>
<comment type="caution">
    <text evidence="1">The sequence shown here is derived from an EMBL/GenBank/DDBJ whole genome shotgun (WGS) entry which is preliminary data.</text>
</comment>
<reference evidence="1" key="2">
    <citation type="submission" date="2021-10" db="EMBL/GenBank/DDBJ databases">
        <title>Phylogenomics reveals ancestral predisposition of the termite-cultivated fungus Termitomyces towards a domesticated lifestyle.</title>
        <authorList>
            <person name="Auxier B."/>
            <person name="Grum-Grzhimaylo A."/>
            <person name="Cardenas M.E."/>
            <person name="Lodge J.D."/>
            <person name="Laessoe T."/>
            <person name="Pedersen O."/>
            <person name="Smith M.E."/>
            <person name="Kuyper T.W."/>
            <person name="Franco-Molano E.A."/>
            <person name="Baroni T.J."/>
            <person name="Aanen D.K."/>
        </authorList>
    </citation>
    <scope>NUCLEOTIDE SEQUENCE</scope>
    <source>
        <strain evidence="1">AP01</strain>
        <tissue evidence="1">Mycelium</tissue>
    </source>
</reference>
<accession>A0A9P7K8I5</accession>
<evidence type="ECO:0000313" key="1">
    <source>
        <dbReference type="EMBL" id="KAG5641158.1"/>
    </source>
</evidence>
<organism evidence="1 2">
    <name type="scientific">Asterophora parasitica</name>
    <dbReference type="NCBI Taxonomy" id="117018"/>
    <lineage>
        <taxon>Eukaryota</taxon>
        <taxon>Fungi</taxon>
        <taxon>Dikarya</taxon>
        <taxon>Basidiomycota</taxon>
        <taxon>Agaricomycotina</taxon>
        <taxon>Agaricomycetes</taxon>
        <taxon>Agaricomycetidae</taxon>
        <taxon>Agaricales</taxon>
        <taxon>Tricholomatineae</taxon>
        <taxon>Lyophyllaceae</taxon>
        <taxon>Asterophora</taxon>
    </lineage>
</organism>
<evidence type="ECO:0000313" key="2">
    <source>
        <dbReference type="Proteomes" id="UP000775547"/>
    </source>
</evidence>
<dbReference type="AlphaFoldDB" id="A0A9P7K8I5"/>